<keyword evidence="3 5" id="KW-0493">Microtubule</keyword>
<dbReference type="GO" id="GO:0007020">
    <property type="term" value="P:microtubule nucleation"/>
    <property type="evidence" value="ECO:0007669"/>
    <property type="project" value="InterPro"/>
</dbReference>
<dbReference type="GO" id="GO:0044732">
    <property type="term" value="C:mitotic spindle pole body"/>
    <property type="evidence" value="ECO:0007669"/>
    <property type="project" value="TreeGrafter"/>
</dbReference>
<dbReference type="GO" id="GO:0031122">
    <property type="term" value="P:cytoplasmic microtubule organization"/>
    <property type="evidence" value="ECO:0007669"/>
    <property type="project" value="TreeGrafter"/>
</dbReference>
<evidence type="ECO:0000256" key="6">
    <source>
        <dbReference type="SAM" id="MobiDB-lite"/>
    </source>
</evidence>
<evidence type="ECO:0000259" key="8">
    <source>
        <dbReference type="Pfam" id="PF17681"/>
    </source>
</evidence>
<comment type="subcellular location">
    <subcellularLocation>
        <location evidence="5">Cytoplasm</location>
        <location evidence="5">Cytoskeleton</location>
        <location evidence="5">Microtubule organizing center</location>
    </subcellularLocation>
</comment>
<comment type="caution">
    <text evidence="9">The sequence shown here is derived from an EMBL/GenBank/DDBJ whole genome shotgun (WGS) entry which is preliminary data.</text>
</comment>
<dbReference type="Pfam" id="PF04130">
    <property type="entry name" value="GCP_C_terminal"/>
    <property type="match status" value="1"/>
</dbReference>
<feature type="compositionally biased region" description="Polar residues" evidence="6">
    <location>
        <begin position="80"/>
        <end position="96"/>
    </location>
</feature>
<dbReference type="Pfam" id="PF17681">
    <property type="entry name" value="GCP_N_terminal"/>
    <property type="match status" value="1"/>
</dbReference>
<protein>
    <recommendedName>
        <fullName evidence="5">Spindle pole body component</fullName>
    </recommendedName>
</protein>
<gene>
    <name evidence="9" type="ORF">BGW38_004767</name>
</gene>
<evidence type="ECO:0000256" key="5">
    <source>
        <dbReference type="RuleBase" id="RU363050"/>
    </source>
</evidence>
<dbReference type="GO" id="GO:0005874">
    <property type="term" value="C:microtubule"/>
    <property type="evidence" value="ECO:0007669"/>
    <property type="project" value="UniProtKB-KW"/>
</dbReference>
<dbReference type="GO" id="GO:0000922">
    <property type="term" value="C:spindle pole"/>
    <property type="evidence" value="ECO:0007669"/>
    <property type="project" value="InterPro"/>
</dbReference>
<dbReference type="InterPro" id="IPR042241">
    <property type="entry name" value="GCP_C_sf"/>
</dbReference>
<feature type="region of interest" description="Disordered" evidence="6">
    <location>
        <begin position="1"/>
        <end position="105"/>
    </location>
</feature>
<evidence type="ECO:0000256" key="2">
    <source>
        <dbReference type="ARBA" id="ARBA00022490"/>
    </source>
</evidence>
<dbReference type="InterPro" id="IPR041470">
    <property type="entry name" value="GCP_N"/>
</dbReference>
<feature type="domain" description="Gamma tubulin complex component protein N-terminal" evidence="8">
    <location>
        <begin position="118"/>
        <end position="455"/>
    </location>
</feature>
<dbReference type="PANTHER" id="PTHR19302:SF13">
    <property type="entry name" value="GAMMA-TUBULIN COMPLEX COMPONENT 2"/>
    <property type="match status" value="1"/>
</dbReference>
<dbReference type="GO" id="GO:0051225">
    <property type="term" value="P:spindle assembly"/>
    <property type="evidence" value="ECO:0007669"/>
    <property type="project" value="TreeGrafter"/>
</dbReference>
<dbReference type="GO" id="GO:0000278">
    <property type="term" value="P:mitotic cell cycle"/>
    <property type="evidence" value="ECO:0007669"/>
    <property type="project" value="TreeGrafter"/>
</dbReference>
<dbReference type="GO" id="GO:0051321">
    <property type="term" value="P:meiotic cell cycle"/>
    <property type="evidence" value="ECO:0007669"/>
    <property type="project" value="TreeGrafter"/>
</dbReference>
<dbReference type="PANTHER" id="PTHR19302">
    <property type="entry name" value="GAMMA TUBULIN COMPLEX PROTEIN"/>
    <property type="match status" value="1"/>
</dbReference>
<keyword evidence="4 5" id="KW-0206">Cytoskeleton</keyword>
<dbReference type="InterPro" id="IPR007259">
    <property type="entry name" value="GCP"/>
</dbReference>
<dbReference type="OrthoDB" id="2192946at2759"/>
<name>A0A9P6FPD6_9FUNG</name>
<dbReference type="GO" id="GO:0051011">
    <property type="term" value="F:microtubule minus-end binding"/>
    <property type="evidence" value="ECO:0007669"/>
    <property type="project" value="TreeGrafter"/>
</dbReference>
<dbReference type="InterPro" id="IPR040457">
    <property type="entry name" value="GCP_C"/>
</dbReference>
<evidence type="ECO:0000313" key="9">
    <source>
        <dbReference type="EMBL" id="KAF9579118.1"/>
    </source>
</evidence>
<feature type="non-terminal residue" evidence="9">
    <location>
        <position position="773"/>
    </location>
</feature>
<evidence type="ECO:0000256" key="3">
    <source>
        <dbReference type="ARBA" id="ARBA00022701"/>
    </source>
</evidence>
<dbReference type="EMBL" id="JAABOA010003031">
    <property type="protein sequence ID" value="KAF9579118.1"/>
    <property type="molecule type" value="Genomic_DNA"/>
</dbReference>
<keyword evidence="2 5" id="KW-0963">Cytoplasm</keyword>
<dbReference type="GO" id="GO:0043015">
    <property type="term" value="F:gamma-tubulin binding"/>
    <property type="evidence" value="ECO:0007669"/>
    <property type="project" value="InterPro"/>
</dbReference>
<evidence type="ECO:0000313" key="10">
    <source>
        <dbReference type="Proteomes" id="UP000780801"/>
    </source>
</evidence>
<dbReference type="Proteomes" id="UP000780801">
    <property type="component" value="Unassembled WGS sequence"/>
</dbReference>
<reference evidence="9" key="1">
    <citation type="journal article" date="2020" name="Fungal Divers.">
        <title>Resolving the Mortierellaceae phylogeny through synthesis of multi-gene phylogenetics and phylogenomics.</title>
        <authorList>
            <person name="Vandepol N."/>
            <person name="Liber J."/>
            <person name="Desiro A."/>
            <person name="Na H."/>
            <person name="Kennedy M."/>
            <person name="Barry K."/>
            <person name="Grigoriev I.V."/>
            <person name="Miller A.N."/>
            <person name="O'Donnell K."/>
            <person name="Stajich J.E."/>
            <person name="Bonito G."/>
        </authorList>
    </citation>
    <scope>NUCLEOTIDE SEQUENCE</scope>
    <source>
        <strain evidence="9">KOD1015</strain>
    </source>
</reference>
<dbReference type="AlphaFoldDB" id="A0A9P6FPD6"/>
<feature type="domain" description="Gamma tubulin complex component C-terminal" evidence="7">
    <location>
        <begin position="458"/>
        <end position="773"/>
    </location>
</feature>
<proteinExistence type="inferred from homology"/>
<sequence>MESERETRHGSHSRSGSGPGPGIRVRAETMPVKQQHQQGITDAMPTFSDGQLRKPANNGYEGMNARNQKDFDGRDGNPFKTPSKSAQKSQTRSEPATGQDPELTAGSLSLKVQETVLIEDILFVMMGIEGTFITLDPKQPPIQDSDESYTHRNFIMDDSLDPSLRDLVSRVLPLASIYLSLEAFVAQYSQFEYGFVNHALCAAIKGLIKEYLILIAQLETQFRTVSDFTLQKLWYHIQPTLQTLSSLDVLVGVIRASSKRVYAEDDIRLLLDQKDEGIPLECKGGSILGIIAAGMYNMSGDPVTKKLYGYLLNKASVPYIGLLESWIHKGEIHDPYDEFMIVKSDKVSKENMKDDFNDAYWDQKYTIRTNYVPSFLVPLQDKVLLAGKYLNVIQECGIPLSKVENETREGITVATAMYADRNEILASLSGGKLVDTIETAYQFANKKLLDLLLNEYRLLDRLQSMKRYFFLDQSDFFTNFLDLASKELKETASKVPLTRLQSLMESALRNPSSVTVTDDYKEVVKVKMAKLGLVEQLLRIINVRDLVQASSSGQGLGAAVALAAQHPGGHGERVESRASNLSGKPSVHSRGSSIGGTGGAQMPQHGSSGDSWQDEATGERAAMDGIVASSALLELPAAPASNKPPLLGIDALTLDYSVKFPLSLVISRKALTKYQFLFRHLVYLKHGERVLCETWQEHFRNKEWRRTDVPPEVKRWRSRHFFLRSKMMVFVQQLMYYVCSEVLEPSWREMATKLTKVSTVDEVLKIHSDFLDT</sequence>
<feature type="region of interest" description="Disordered" evidence="6">
    <location>
        <begin position="567"/>
        <end position="616"/>
    </location>
</feature>
<keyword evidence="10" id="KW-1185">Reference proteome</keyword>
<evidence type="ECO:0000256" key="4">
    <source>
        <dbReference type="ARBA" id="ARBA00023212"/>
    </source>
</evidence>
<dbReference type="GO" id="GO:0000930">
    <property type="term" value="C:gamma-tubulin complex"/>
    <property type="evidence" value="ECO:0007669"/>
    <property type="project" value="TreeGrafter"/>
</dbReference>
<dbReference type="Gene3D" id="1.20.120.1900">
    <property type="entry name" value="Gamma-tubulin complex, C-terminal domain"/>
    <property type="match status" value="1"/>
</dbReference>
<feature type="compositionally biased region" description="Basic and acidic residues" evidence="6">
    <location>
        <begin position="67"/>
        <end position="77"/>
    </location>
</feature>
<organism evidence="9 10">
    <name type="scientific">Lunasporangiospora selenospora</name>
    <dbReference type="NCBI Taxonomy" id="979761"/>
    <lineage>
        <taxon>Eukaryota</taxon>
        <taxon>Fungi</taxon>
        <taxon>Fungi incertae sedis</taxon>
        <taxon>Mucoromycota</taxon>
        <taxon>Mortierellomycotina</taxon>
        <taxon>Mortierellomycetes</taxon>
        <taxon>Mortierellales</taxon>
        <taxon>Mortierellaceae</taxon>
        <taxon>Lunasporangiospora</taxon>
    </lineage>
</organism>
<comment type="similarity">
    <text evidence="1 5">Belongs to the TUBGCP family.</text>
</comment>
<accession>A0A9P6FPD6</accession>
<evidence type="ECO:0000259" key="7">
    <source>
        <dbReference type="Pfam" id="PF04130"/>
    </source>
</evidence>
<evidence type="ECO:0000256" key="1">
    <source>
        <dbReference type="ARBA" id="ARBA00010337"/>
    </source>
</evidence>